<evidence type="ECO:0000313" key="4">
    <source>
        <dbReference type="Proteomes" id="UP000824082"/>
    </source>
</evidence>
<dbReference type="InterPro" id="IPR002876">
    <property type="entry name" value="Transcrip_reg_TACO1-like"/>
</dbReference>
<gene>
    <name evidence="3" type="ORF">IAD19_00025</name>
</gene>
<reference evidence="3" key="1">
    <citation type="submission" date="2020-10" db="EMBL/GenBank/DDBJ databases">
        <authorList>
            <person name="Gilroy R."/>
        </authorList>
    </citation>
    <scope>NUCLEOTIDE SEQUENCE</scope>
    <source>
        <strain evidence="3">4509</strain>
    </source>
</reference>
<keyword evidence="1 3" id="KW-0238">DNA-binding</keyword>
<reference evidence="3" key="2">
    <citation type="journal article" date="2021" name="PeerJ">
        <title>Extensive microbial diversity within the chicken gut microbiome revealed by metagenomics and culture.</title>
        <authorList>
            <person name="Gilroy R."/>
            <person name="Ravi A."/>
            <person name="Getino M."/>
            <person name="Pursley I."/>
            <person name="Horton D.L."/>
            <person name="Alikhan N.F."/>
            <person name="Baker D."/>
            <person name="Gharbi K."/>
            <person name="Hall N."/>
            <person name="Watson M."/>
            <person name="Adriaenssens E.M."/>
            <person name="Foster-Nyarko E."/>
            <person name="Jarju S."/>
            <person name="Secka A."/>
            <person name="Antonio M."/>
            <person name="Oren A."/>
            <person name="Chaudhuri R.R."/>
            <person name="La Ragione R."/>
            <person name="Hildebrand F."/>
            <person name="Pallen M.J."/>
        </authorList>
    </citation>
    <scope>NUCLEOTIDE SEQUENCE</scope>
    <source>
        <strain evidence="3">4509</strain>
    </source>
</reference>
<evidence type="ECO:0000259" key="2">
    <source>
        <dbReference type="Pfam" id="PF01709"/>
    </source>
</evidence>
<name>A0A9D1INH2_9FIRM</name>
<evidence type="ECO:0000313" key="3">
    <source>
        <dbReference type="EMBL" id="HIU40925.1"/>
    </source>
</evidence>
<dbReference type="EMBL" id="DVMX01000002">
    <property type="protein sequence ID" value="HIU40925.1"/>
    <property type="molecule type" value="Genomic_DNA"/>
</dbReference>
<dbReference type="InterPro" id="IPR048300">
    <property type="entry name" value="TACO1_YebC-like_2nd/3rd_dom"/>
</dbReference>
<feature type="domain" description="TACO1/YebC-like second and third" evidence="2">
    <location>
        <begin position="1"/>
        <end position="139"/>
    </location>
</feature>
<dbReference type="PANTHER" id="PTHR12532:SF6">
    <property type="entry name" value="TRANSCRIPTIONAL REGULATORY PROTEIN YEBC-RELATED"/>
    <property type="match status" value="1"/>
</dbReference>
<dbReference type="GO" id="GO:0003677">
    <property type="term" value="F:DNA binding"/>
    <property type="evidence" value="ECO:0007669"/>
    <property type="project" value="UniProtKB-KW"/>
</dbReference>
<organism evidence="3 4">
    <name type="scientific">Candidatus Egerieicola faecale</name>
    <dbReference type="NCBI Taxonomy" id="2840774"/>
    <lineage>
        <taxon>Bacteria</taxon>
        <taxon>Bacillati</taxon>
        <taxon>Bacillota</taxon>
        <taxon>Clostridia</taxon>
        <taxon>Eubacteriales</taxon>
        <taxon>Oscillospiraceae</taxon>
        <taxon>Oscillospiraceae incertae sedis</taxon>
        <taxon>Candidatus Egerieicola</taxon>
    </lineage>
</organism>
<dbReference type="Proteomes" id="UP000824082">
    <property type="component" value="Unassembled WGS sequence"/>
</dbReference>
<comment type="caution">
    <text evidence="3">The sequence shown here is derived from an EMBL/GenBank/DDBJ whole genome shotgun (WGS) entry which is preliminary data.</text>
</comment>
<protein>
    <submittedName>
        <fullName evidence="3">YebC/PmpR family DNA-binding transcriptional regulator</fullName>
    </submittedName>
</protein>
<dbReference type="AlphaFoldDB" id="A0A9D1INH2"/>
<dbReference type="GO" id="GO:0005829">
    <property type="term" value="C:cytosol"/>
    <property type="evidence" value="ECO:0007669"/>
    <property type="project" value="TreeGrafter"/>
</dbReference>
<dbReference type="PANTHER" id="PTHR12532">
    <property type="entry name" value="TRANSLATIONAL ACTIVATOR OF CYTOCHROME C OXIDASE 1"/>
    <property type="match status" value="1"/>
</dbReference>
<dbReference type="Gene3D" id="3.30.70.980">
    <property type="match status" value="2"/>
</dbReference>
<proteinExistence type="predicted"/>
<sequence>ALTDNRNRTAADVRHFFDKFGGNLGNTGCVSYLFSKKGIVVLENDGSLEEDAVMEDVMEAGAEDMDFGEEAIEIECETGAVSQVREYLADKGYTVVSAEVEQVPSTYVTLTDEDDIRKMNLLLDNLEDDDDIQNVFHNWEMPEE</sequence>
<dbReference type="SUPFAM" id="SSF75625">
    <property type="entry name" value="YebC-like"/>
    <property type="match status" value="1"/>
</dbReference>
<evidence type="ECO:0000256" key="1">
    <source>
        <dbReference type="ARBA" id="ARBA00023125"/>
    </source>
</evidence>
<dbReference type="InterPro" id="IPR026564">
    <property type="entry name" value="Transcrip_reg_TACO1-like_dom3"/>
</dbReference>
<dbReference type="InterPro" id="IPR029072">
    <property type="entry name" value="YebC-like"/>
</dbReference>
<feature type="non-terminal residue" evidence="3">
    <location>
        <position position="1"/>
    </location>
</feature>
<dbReference type="Pfam" id="PF01709">
    <property type="entry name" value="Transcrip_reg"/>
    <property type="match status" value="1"/>
</dbReference>
<accession>A0A9D1INH2</accession>